<keyword evidence="3" id="KW-1133">Transmembrane helix</keyword>
<keyword evidence="6" id="KW-1185">Reference proteome</keyword>
<evidence type="ECO:0000256" key="2">
    <source>
        <dbReference type="SAM" id="MobiDB-lite"/>
    </source>
</evidence>
<proteinExistence type="predicted"/>
<feature type="region of interest" description="Disordered" evidence="2">
    <location>
        <begin position="2537"/>
        <end position="2568"/>
    </location>
</feature>
<evidence type="ECO:0000259" key="4">
    <source>
        <dbReference type="Pfam" id="PF07564"/>
    </source>
</evidence>
<sequence>MVNKGINRYQTWRLPVIASAAFFSVFVQQLEAQVGHADNNRLDTKSDKQNVLLKGRLLTLDQTKNSSTVASEKSSNYEREASVLGGQSPLIRQGGNAQLSSDGNRINLAGKTAYSRPDYGFFGLEGKLNDYANVSLLRLNIQDNYSGNLQPDFQKAVGDDGKKTINDYHEATNTLSYAAAFPYALTIKNADSGGFFSGSYFVKFFENTLSALSSLFTTGNDQTDLYNEYNLGEYGAYIRLQTPDGVDPNDWVKTLNLNQTNFGSKTDINAVQALREMLNNSSSLRRSVARSLGANNRTNEYLAEELLQNVLVQINGHYGTKLVLDDTKNIALPLTLSAKDVKINTEKDPNGLYLMVRGAGATDSASPTDQARYALAKFILKAMSTGGTIPGGVLGYMNFNMSQYSGNLSTSEINQYYGGNSQTAKEQAVGADDSPNKILTKGQLPPAKNGRFELKSNVLDTGQLLSTHSKSYGNNGDIGDDLSIHADQIGANALNSASTATWRGYISLNDNQQTLNTKSIIGHPEEWEETPGSRRALNGTDLDHRSVSFSAGQTFWANKDRFDRVIDYFDHTVLLDAKGVHPTADVKDVKLVKSVDPDGKKTAQSDFEIYDRPFTVYYSGQMTLSDGSVIPLRKTQMTVFQSSGHADYSLIQKEEEAFESIERQADNVRHVLANLKPKLTDDALLDDYDKISAIVSAANENLSKATGQTAISSIEEDALNQLNQLLSEESKDKNKTDAMLLAAKELGKQAINQKALQAQNQLLAQGDSAAKQKASQVQKIQAKALSDLDQATDADAAQQVTKQALLQIDGLYLSDSQLQESLNQFNAAVAASKTQFEQTEHAKDGAIEAAVSALEKLKNDGDQALSDAKSNEDNAAILQHLLQEVNQVKKPEIDPAYRPVTAAKKKNAKESIQAAVLAKKKAFEKIDHVDAESLSQQEAILDQISQQANEQFDQEQYQGALADDVDQYLKKVQNVVQPTVQLPFQEPSQEDLTAAQNALTKVKDDRLAQFKAVQNVSSYSYDKQENILTKRFQVAYDQLGKQTTKGDLAASLKAGQAALQAIALPKVQAAYQPADPNDVADAKTILAKTEEAQITAFQSIDGVNSQSLSAQIEALKGVLKATEEKIDQATDRQSLNQLFRQGVMDLLNVQKPTVDEAEKAKTSEDENQAVASLKKAIDQKKQDFASILHVDQDSLSEQQQALIDIQSDAKTQFDQSQTKGDLSAQLSDALELVNEVATPVLQFDYQKASSEALNAAGQSLQKAGEARKQSLAIQDADQNSLEKQQGIVAKIIQDYQGKLTESLTNRDLQTLLQEANEKLAKVALPTIVYEKQAVDEATKKASDKRFDFFYQKQIQKMQAVDHVDVDSLKQQEAALAQVKKQYETARDQAQNKGELNEALNQATDAVLKISMPVQEEKYQAKTDSDVRLAEQTLAFAQGQREKDFAIENVDEDQLSQAKEQLTAIYQKIDQQLQQAQTKGEVSDLVQEGLADFQKVQAPTVKPGYEPVTSADQKSANDQLTKRYQDLLAQFKNVKHVDTTSLDKQSQLLKKTLDDGQEALKQPKIQKDLAAQLAHFLQALNDVAQPVVQRAYRMSSQANKDNASQLLEDYESQKEIDFGQILNVDANSLSQQKTALQEALKKGQALVGQATTNADFDSRYEQAIALLDQVATPNIEESAQTAGQNDQEAAKGQLEKTYEAMLSNFNQVDNVDQSSYDQQKSVLDALLHDWQQALSKEQSKQSLADQLRQAKTDLNSVSLPKVEAAYRPVQENDLTQAKQALDQAVLDQETQMKQVDHVDSQSLEKQLGALEALKTKGENALSSQKTQGDLADQLTVFLNDVLSVNEPVVEHAYQEADQQYQQNYEGLLAQIGQKQIEAFGKIDNVEKTSLQEQTDQINALVKKGQSAIRAAKTKGAVDSLFSDYQKQISHVAKPNLDVSHQEISQADRDSQEAALDAYGQAIKDAMAKIEHVDPDSLTAQEAAIDQVLNEAKTAIGQTKNTGDLMTVTASFASQLNEVAQPSLLYAYQTADDSQLKQAQNSLAQTYQSKKQLLQSFKQTANENSYQDQLKLLDDRYSAAQKGLVAGLTHQALDQLLSQDQAKLLSVANPDQIYAKQNASADDREAALTALQNAVDQKKAAMESIPLVDAQSLKQQEGALTDLLDQQAGALNEEQSKESLSNRVTSALLAVFSLANPSQQVDPQAVSSSDIAGIKAQLTSFEQGIESDNAGIFGVDPLSLRQQDTTLENLLQEKLQELDQAKTKDELENLYYQGMKSLNAVDKPTLIKDYQKPSSDFSRFAKQALADLASQKMGALDHVDGAAAGSLNNQLDLVKKAWQKANSALSQAKTMADLALILRSGQEAINQVADPVLRNDVNPISDQERKDAESDLFGVGQDRKDDFKNIQNVDPKSLAAQSEKIDSLVQTALNELANVKNKADLAYLRIQLVKQVMAVPEPNVLASPSDKKAADEKLKEEKAKKEAQIDQDTGASEAKKAAAKEKVDEDFDRFDQAIWQADTNDELNQALQQGIDQIDAVSVDASTPEQPNQPGHFDRSGAGLGNGQMANDRVPGTQANRLAEKVNHPLDQENRTDRLKANAKKGQKNEKKKQGKAIQKRGTKAAKKTGQMAWWQKTLLSTFALLAVIFFLLWKRRRDDKND</sequence>
<evidence type="ECO:0000256" key="3">
    <source>
        <dbReference type="SAM" id="Phobius"/>
    </source>
</evidence>
<keyword evidence="3" id="KW-0472">Membrane</keyword>
<gene>
    <name evidence="5" type="ORF">G6R27_01965</name>
</gene>
<comment type="caution">
    <text evidence="5">The sequence shown here is derived from an EMBL/GenBank/DDBJ whole genome shotgun (WGS) entry which is preliminary data.</text>
</comment>
<feature type="transmembrane region" description="Helical" evidence="3">
    <location>
        <begin position="2628"/>
        <end position="2648"/>
    </location>
</feature>
<feature type="compositionally biased region" description="Basic and acidic residues" evidence="2">
    <location>
        <begin position="2463"/>
        <end position="2482"/>
    </location>
</feature>
<dbReference type="EMBL" id="JAAMFI010000001">
    <property type="protein sequence ID" value="MBS9334803.1"/>
    <property type="molecule type" value="Genomic_DNA"/>
</dbReference>
<evidence type="ECO:0000313" key="5">
    <source>
        <dbReference type="EMBL" id="MBS9334803.1"/>
    </source>
</evidence>
<feature type="coiled-coil region" evidence="1">
    <location>
        <begin position="1105"/>
        <end position="1132"/>
    </location>
</feature>
<feature type="domain" description="DUF1542" evidence="4">
    <location>
        <begin position="2465"/>
        <end position="2538"/>
    </location>
</feature>
<protein>
    <submittedName>
        <fullName evidence="5">DUF1542 domain-containing protein</fullName>
    </submittedName>
</protein>
<dbReference type="Pfam" id="PF07564">
    <property type="entry name" value="DUF1542"/>
    <property type="match status" value="1"/>
</dbReference>
<evidence type="ECO:0000256" key="1">
    <source>
        <dbReference type="SAM" id="Coils"/>
    </source>
</evidence>
<dbReference type="RefSeq" id="WP_213819403.1">
    <property type="nucleotide sequence ID" value="NZ_JAAMFI010000001.1"/>
</dbReference>
<accession>A0ABS5QNT9</accession>
<feature type="compositionally biased region" description="Basic residues" evidence="2">
    <location>
        <begin position="2595"/>
        <end position="2618"/>
    </location>
</feature>
<feature type="compositionally biased region" description="Basic and acidic residues" evidence="2">
    <location>
        <begin position="2583"/>
        <end position="2594"/>
    </location>
</feature>
<reference evidence="5 6" key="1">
    <citation type="submission" date="2020-02" db="EMBL/GenBank/DDBJ databases">
        <title>Fructobacillus sp. isolated from paper mulberry of Taiwan.</title>
        <authorList>
            <person name="Lin S.-T."/>
        </authorList>
    </citation>
    <scope>NUCLEOTIDE SEQUENCE [LARGE SCALE GENOMIC DNA]</scope>
    <source>
        <strain evidence="5 6">M1-10</strain>
    </source>
</reference>
<feature type="compositionally biased region" description="Basic and acidic residues" evidence="2">
    <location>
        <begin position="2491"/>
        <end position="2501"/>
    </location>
</feature>
<organism evidence="5 6">
    <name type="scientific">Fructobacillus papyriferae</name>
    <dbReference type="NCBI Taxonomy" id="2713171"/>
    <lineage>
        <taxon>Bacteria</taxon>
        <taxon>Bacillati</taxon>
        <taxon>Bacillota</taxon>
        <taxon>Bacilli</taxon>
        <taxon>Lactobacillales</taxon>
        <taxon>Lactobacillaceae</taxon>
        <taxon>Fructobacillus</taxon>
    </lineage>
</organism>
<name>A0ABS5QNT9_9LACO</name>
<evidence type="ECO:0000313" key="6">
    <source>
        <dbReference type="Proteomes" id="UP001519418"/>
    </source>
</evidence>
<feature type="region of interest" description="Disordered" evidence="2">
    <location>
        <begin position="2583"/>
        <end position="2618"/>
    </location>
</feature>
<dbReference type="InterPro" id="IPR011439">
    <property type="entry name" value="DUF1542"/>
</dbReference>
<dbReference type="Proteomes" id="UP001519418">
    <property type="component" value="Unassembled WGS sequence"/>
</dbReference>
<keyword evidence="1" id="KW-0175">Coiled coil</keyword>
<feature type="region of interest" description="Disordered" evidence="2">
    <location>
        <begin position="2459"/>
        <end position="2501"/>
    </location>
</feature>
<keyword evidence="3" id="KW-0812">Transmembrane</keyword>
<feature type="compositionally biased region" description="Polar residues" evidence="2">
    <location>
        <begin position="2538"/>
        <end position="2547"/>
    </location>
</feature>
<feature type="coiled-coil region" evidence="1">
    <location>
        <begin position="1368"/>
        <end position="1395"/>
    </location>
</feature>